<reference evidence="1 2" key="1">
    <citation type="journal article" date="2005" name="Nucleic Acids Res.">
        <title>The genome sequence of Salmonella enterica serovar Choleraesuis, a highly invasive and resistant zoonotic pathogen.</title>
        <authorList>
            <person name="Chiu C.H."/>
            <person name="Tang P."/>
            <person name="Chu C."/>
            <person name="Hu S."/>
            <person name="Bao Q."/>
            <person name="Yu J."/>
            <person name="Chou Y.Y."/>
            <person name="Wang H.S."/>
            <person name="Lee Y.S."/>
        </authorList>
    </citation>
    <scope>NUCLEOTIDE SEQUENCE [LARGE SCALE GENOMIC DNA]</scope>
    <source>
        <strain evidence="1 2">SC-B67</strain>
    </source>
</reference>
<dbReference type="Proteomes" id="UP000000538">
    <property type="component" value="Chromosome"/>
</dbReference>
<protein>
    <submittedName>
        <fullName evidence="1">Uncharacterized protein</fullName>
    </submittedName>
</protein>
<name>Q57MU2_SALCH</name>
<dbReference type="HOGENOM" id="CLU_2791475_0_0_6"/>
<dbReference type="EMBL" id="AE017220">
    <property type="protein sequence ID" value="AAX65969.1"/>
    <property type="molecule type" value="Genomic_DNA"/>
</dbReference>
<evidence type="ECO:0000313" key="1">
    <source>
        <dbReference type="EMBL" id="AAX65969.1"/>
    </source>
</evidence>
<evidence type="ECO:0000313" key="2">
    <source>
        <dbReference type="Proteomes" id="UP000000538"/>
    </source>
</evidence>
<gene>
    <name evidence="1" type="ordered locus">SCH_2063</name>
</gene>
<dbReference type="AlphaFoldDB" id="Q57MU2"/>
<dbReference type="KEGG" id="sec:SCH_2063"/>
<organism evidence="1 2">
    <name type="scientific">Salmonella choleraesuis (strain SC-B67)</name>
    <dbReference type="NCBI Taxonomy" id="321314"/>
    <lineage>
        <taxon>Bacteria</taxon>
        <taxon>Pseudomonadati</taxon>
        <taxon>Pseudomonadota</taxon>
        <taxon>Gammaproteobacteria</taxon>
        <taxon>Enterobacterales</taxon>
        <taxon>Enterobacteriaceae</taxon>
        <taxon>Salmonella</taxon>
    </lineage>
</organism>
<accession>Q57MU2</accession>
<proteinExistence type="predicted"/>
<sequence>MTLRPGDRASGELHHLAQCARHLLKGIFHGGNIAGQHHSAGKAVKKTNLHSAGFGGDIAGDNRRCSGR</sequence>